<accession>A0A517IBP1</accession>
<dbReference type="AlphaFoldDB" id="A0A517IBP1"/>
<reference evidence="1 2" key="1">
    <citation type="submission" date="2019-07" db="EMBL/GenBank/DDBJ databases">
        <title>Characterization of Brevibacillus brevis HK544, as a potential biocontrol agent.</title>
        <authorList>
            <person name="Kim H."/>
        </authorList>
    </citation>
    <scope>NUCLEOTIDE SEQUENCE [LARGE SCALE GENOMIC DNA]</scope>
    <source>
        <strain evidence="1 2">HK544</strain>
    </source>
</reference>
<proteinExistence type="predicted"/>
<organism evidence="1 2">
    <name type="scientific">Brevibacillus brevis</name>
    <name type="common">Bacillus brevis</name>
    <dbReference type="NCBI Taxonomy" id="1393"/>
    <lineage>
        <taxon>Bacteria</taxon>
        <taxon>Bacillati</taxon>
        <taxon>Bacillota</taxon>
        <taxon>Bacilli</taxon>
        <taxon>Bacillales</taxon>
        <taxon>Paenibacillaceae</taxon>
        <taxon>Brevibacillus</taxon>
    </lineage>
</organism>
<dbReference type="Proteomes" id="UP000317713">
    <property type="component" value="Chromosome"/>
</dbReference>
<protein>
    <submittedName>
        <fullName evidence="1">Uncharacterized protein</fullName>
    </submittedName>
</protein>
<dbReference type="EMBL" id="CP042161">
    <property type="protein sequence ID" value="QDS36291.1"/>
    <property type="molecule type" value="Genomic_DNA"/>
</dbReference>
<name>A0A517IBP1_BREBE</name>
<sequence>MLQNVVSTEFMFKNQRWITVFMVIALLFANVTGVFAKTSDENDSYIQRSEIEQYMNMLSEEGTDNSIKLSNELQEYLEENEEYLFEEIASIVDEYAEMQSKNNDNYTKEIDQEDLQRDFERIDALAKEYYDYYQIHNEFPEEMGIRSISTSHALTVLENAGISITEKQLLKRLAALGVIAAIDGPLPVGDFIALVTGAVITGEFVGDYVANQGALAKEIGEYFGRSFIKFVTKSVTMSEEVAYQIKKKKEKHFKAYLNSDGGIIVSEPLTLSQAQLEARRGGETFSVNKNYAEKVVTQKNYNFEYEDPHYFDRYGRLMVANLPHFHLTKKVDGEWQRLEGHHFFPW</sequence>
<gene>
    <name evidence="1" type="ORF">FPS98_21010</name>
</gene>
<evidence type="ECO:0000313" key="2">
    <source>
        <dbReference type="Proteomes" id="UP000317713"/>
    </source>
</evidence>
<evidence type="ECO:0000313" key="1">
    <source>
        <dbReference type="EMBL" id="QDS36291.1"/>
    </source>
</evidence>